<comment type="caution">
    <text evidence="1">The sequence shown here is derived from an EMBL/GenBank/DDBJ whole genome shotgun (WGS) entry which is preliminary data.</text>
</comment>
<dbReference type="Proteomes" id="UP000093000">
    <property type="component" value="Unassembled WGS sequence"/>
</dbReference>
<dbReference type="AlphaFoldDB" id="A0A1C7MUL4"/>
<evidence type="ECO:0000313" key="2">
    <source>
        <dbReference type="Proteomes" id="UP000093000"/>
    </source>
</evidence>
<gene>
    <name evidence="1" type="ORF">A0J61_11451</name>
</gene>
<name>A0A1C7MUL4_9FUNG</name>
<dbReference type="EMBL" id="LUGH01002044">
    <property type="protein sequence ID" value="OBZ80500.1"/>
    <property type="molecule type" value="Genomic_DNA"/>
</dbReference>
<sequence>MPRLGSELPCPIDHEEVTNAVNASPLSTSTERPHFTNQLRSLLDDNANIDLKSTYCNLPNAIVDLETKPGTIAFPKSLFIICYDYSPIKRKIVKQVVPIETSVNKINAVGTYCLCSTCLIFQFPEASARKVVSLLVLIK</sequence>
<accession>A0A1C7MUL4</accession>
<evidence type="ECO:0000313" key="1">
    <source>
        <dbReference type="EMBL" id="OBZ80500.1"/>
    </source>
</evidence>
<keyword evidence="2" id="KW-1185">Reference proteome</keyword>
<dbReference type="OrthoDB" id="2284753at2759"/>
<dbReference type="InParanoid" id="A0A1C7MUL4"/>
<proteinExistence type="predicted"/>
<reference evidence="1 2" key="1">
    <citation type="submission" date="2016-03" db="EMBL/GenBank/DDBJ databases">
        <title>Choanephora cucurbitarum.</title>
        <authorList>
            <person name="Min B."/>
            <person name="Park H."/>
            <person name="Park J.-H."/>
            <person name="Shin H.-D."/>
            <person name="Choi I.-G."/>
        </authorList>
    </citation>
    <scope>NUCLEOTIDE SEQUENCE [LARGE SCALE GENOMIC DNA]</scope>
    <source>
        <strain evidence="1 2">KUS-F28377</strain>
    </source>
</reference>
<organism evidence="1 2">
    <name type="scientific">Choanephora cucurbitarum</name>
    <dbReference type="NCBI Taxonomy" id="101091"/>
    <lineage>
        <taxon>Eukaryota</taxon>
        <taxon>Fungi</taxon>
        <taxon>Fungi incertae sedis</taxon>
        <taxon>Mucoromycota</taxon>
        <taxon>Mucoromycotina</taxon>
        <taxon>Mucoromycetes</taxon>
        <taxon>Mucorales</taxon>
        <taxon>Mucorineae</taxon>
        <taxon>Choanephoraceae</taxon>
        <taxon>Choanephoroideae</taxon>
        <taxon>Choanephora</taxon>
    </lineage>
</organism>
<feature type="non-terminal residue" evidence="1">
    <location>
        <position position="139"/>
    </location>
</feature>
<protein>
    <submittedName>
        <fullName evidence="1">Uncharacterized protein</fullName>
    </submittedName>
</protein>